<evidence type="ECO:0000256" key="3">
    <source>
        <dbReference type="SAM" id="SignalP"/>
    </source>
</evidence>
<protein>
    <submittedName>
        <fullName evidence="5">Polar amino acid transport system substrate-binding protein</fullName>
    </submittedName>
</protein>
<dbReference type="InterPro" id="IPR001638">
    <property type="entry name" value="Solute-binding_3/MltF_N"/>
</dbReference>
<feature type="signal peptide" evidence="3">
    <location>
        <begin position="1"/>
        <end position="18"/>
    </location>
</feature>
<dbReference type="RefSeq" id="WP_072325912.1">
    <property type="nucleotide sequence ID" value="NZ_FPJW01000005.1"/>
</dbReference>
<organism evidence="5 6">
    <name type="scientific">Marinospirillum alkaliphilum DSM 21637</name>
    <dbReference type="NCBI Taxonomy" id="1122209"/>
    <lineage>
        <taxon>Bacteria</taxon>
        <taxon>Pseudomonadati</taxon>
        <taxon>Pseudomonadota</taxon>
        <taxon>Gammaproteobacteria</taxon>
        <taxon>Oceanospirillales</taxon>
        <taxon>Oceanospirillaceae</taxon>
        <taxon>Marinospirillum</taxon>
    </lineage>
</organism>
<dbReference type="Gene3D" id="3.40.190.10">
    <property type="entry name" value="Periplasmic binding protein-like II"/>
    <property type="match status" value="2"/>
</dbReference>
<sequence length="248" mass="27889">MKHLLLLFVLSFNASLVAAPLRALIMETEPWGFHDETTGQAMGIWLEIAALIEAESGLQQQKRLVPYARVLESLHYGDADLSYLIRAPARDGEVQHAGYLFSFGSVVLAREGIKLERYEDLAGLRIGVLRGIRLSPRFDADTSLNKVYLRNYETLIGMLAAGRLDAISGNSLSLMYLSEQLQVSELLGDRLVLQATPVTVQFSLHYEDTQRMERIQQAVERLQQSGAIEQVLDRWAGPDWRVTRESES</sequence>
<feature type="domain" description="Solute-binding protein family 3/N-terminal" evidence="4">
    <location>
        <begin position="20"/>
        <end position="239"/>
    </location>
</feature>
<proteinExistence type="inferred from homology"/>
<dbReference type="Pfam" id="PF00497">
    <property type="entry name" value="SBP_bac_3"/>
    <property type="match status" value="1"/>
</dbReference>
<evidence type="ECO:0000256" key="1">
    <source>
        <dbReference type="ARBA" id="ARBA00010333"/>
    </source>
</evidence>
<dbReference type="PANTHER" id="PTHR35936:SF6">
    <property type="entry name" value="AMINO ACID ABC TRANSPORTER SUBSTRATE-BINDING PAAT FAMILY PROTEIN"/>
    <property type="match status" value="1"/>
</dbReference>
<dbReference type="AlphaFoldDB" id="A0A1K1X4E9"/>
<comment type="similarity">
    <text evidence="1">Belongs to the bacterial solute-binding protein 3 family.</text>
</comment>
<dbReference type="SUPFAM" id="SSF53850">
    <property type="entry name" value="Periplasmic binding protein-like II"/>
    <property type="match status" value="1"/>
</dbReference>
<evidence type="ECO:0000259" key="4">
    <source>
        <dbReference type="SMART" id="SM00062"/>
    </source>
</evidence>
<dbReference type="PANTHER" id="PTHR35936">
    <property type="entry name" value="MEMBRANE-BOUND LYTIC MUREIN TRANSGLYCOSYLASE F"/>
    <property type="match status" value="1"/>
</dbReference>
<reference evidence="5 6" key="1">
    <citation type="submission" date="2016-11" db="EMBL/GenBank/DDBJ databases">
        <authorList>
            <person name="Jaros S."/>
            <person name="Januszkiewicz K."/>
            <person name="Wedrychowicz H."/>
        </authorList>
    </citation>
    <scope>NUCLEOTIDE SEQUENCE [LARGE SCALE GENOMIC DNA]</scope>
    <source>
        <strain evidence="5 6">DSM 21637</strain>
    </source>
</reference>
<evidence type="ECO:0000256" key="2">
    <source>
        <dbReference type="ARBA" id="ARBA00022729"/>
    </source>
</evidence>
<evidence type="ECO:0000313" key="5">
    <source>
        <dbReference type="EMBL" id="SFX43941.1"/>
    </source>
</evidence>
<gene>
    <name evidence="5" type="ORF">SAMN02745752_01681</name>
</gene>
<dbReference type="Proteomes" id="UP000182350">
    <property type="component" value="Unassembled WGS sequence"/>
</dbReference>
<accession>A0A1K1X4E9</accession>
<name>A0A1K1X4E9_9GAMM</name>
<dbReference type="SMART" id="SM00062">
    <property type="entry name" value="PBPb"/>
    <property type="match status" value="1"/>
</dbReference>
<keyword evidence="2 3" id="KW-0732">Signal</keyword>
<evidence type="ECO:0000313" key="6">
    <source>
        <dbReference type="Proteomes" id="UP000182350"/>
    </source>
</evidence>
<keyword evidence="6" id="KW-1185">Reference proteome</keyword>
<feature type="chain" id="PRO_5012882483" evidence="3">
    <location>
        <begin position="19"/>
        <end position="248"/>
    </location>
</feature>
<dbReference type="STRING" id="1122209.SAMN02745752_01681"/>
<dbReference type="EMBL" id="FPJW01000005">
    <property type="protein sequence ID" value="SFX43941.1"/>
    <property type="molecule type" value="Genomic_DNA"/>
</dbReference>